<feature type="domain" description="Response regulatory" evidence="12">
    <location>
        <begin position="551"/>
        <end position="668"/>
    </location>
</feature>
<dbReference type="SUPFAM" id="SSF158472">
    <property type="entry name" value="HAMP domain-like"/>
    <property type="match status" value="1"/>
</dbReference>
<evidence type="ECO:0000256" key="1">
    <source>
        <dbReference type="ARBA" id="ARBA00000085"/>
    </source>
</evidence>
<dbReference type="PROSITE" id="PS50109">
    <property type="entry name" value="HIS_KIN"/>
    <property type="match status" value="1"/>
</dbReference>
<evidence type="ECO:0000259" key="12">
    <source>
        <dbReference type="PROSITE" id="PS50110"/>
    </source>
</evidence>
<dbReference type="SUPFAM" id="SSF52172">
    <property type="entry name" value="CheY-like"/>
    <property type="match status" value="1"/>
</dbReference>
<dbReference type="Pfam" id="PF02518">
    <property type="entry name" value="HATPase_c"/>
    <property type="match status" value="1"/>
</dbReference>
<feature type="domain" description="HAMP" evidence="13">
    <location>
        <begin position="176"/>
        <end position="229"/>
    </location>
</feature>
<dbReference type="EMBL" id="JAHYBX010000004">
    <property type="protein sequence ID" value="MCA1856860.1"/>
    <property type="molecule type" value="Genomic_DNA"/>
</dbReference>
<gene>
    <name evidence="14" type="ORF">LE190_13115</name>
</gene>
<dbReference type="SMART" id="SM00387">
    <property type="entry name" value="HATPase_c"/>
    <property type="match status" value="1"/>
</dbReference>
<feature type="transmembrane region" description="Helical" evidence="10">
    <location>
        <begin position="152"/>
        <end position="171"/>
    </location>
</feature>
<dbReference type="CDD" id="cd00082">
    <property type="entry name" value="HisKA"/>
    <property type="match status" value="1"/>
</dbReference>
<feature type="modified residue" description="4-aspartylphosphate" evidence="7">
    <location>
        <position position="601"/>
    </location>
</feature>
<evidence type="ECO:0000256" key="2">
    <source>
        <dbReference type="ARBA" id="ARBA00004370"/>
    </source>
</evidence>
<dbReference type="PROSITE" id="PS50885">
    <property type="entry name" value="HAMP"/>
    <property type="match status" value="1"/>
</dbReference>
<comment type="catalytic activity">
    <reaction evidence="1">
        <text>ATP + protein L-histidine = ADP + protein N-phospho-L-histidine.</text>
        <dbReference type="EC" id="2.7.13.3"/>
    </reaction>
</comment>
<sequence length="696" mass="74553">MGARSIRSKLVSAVMTATLPALLLSIAIIIVYDLRSYHRSLLNDLATQAELVGHMSSAALTFDDPRLANENLALLRTRPEVRAAAIYDANGELFASYRASGEARAMPAALSGAPASDRQELVLHHRIVENGETLGTVYLRAENRLLGRTLDYLGIALSVTLLALGVAYLLMRRMGRVVTAPIVAITEIARDVVATRDYSRRAPRISDDEAGELVDSFNAMLTEIEGRTRELETSSSAIAREAAERTRAQQEIMRLNEQLEQRVDERTLQLALANAELANAIEEARSANQAKSAFLSSMSHELRTPLNAILGFAQILTSDTLPSTLEQKKEFANHILKSGRHLLTLINEILDLAKVESGTVTLSMEPVVLDEILLETRTMVAPIAAARGGRVLFPETPGAVVLADRTRLKQVLLNLLSNAVKYNREAGAVVVDCAQVGPSRLRLSVRDTGAGLDAQQVASLFQPFNRLGQEGGNQEGTGIGLVVTKRLMELMGGEIGVSSSPGVGSVFWIELASTAPLAAPTMTEPGAQAASSGADGASAPAGEGAGPAPRLLLYVEDNPANLRLVEEIVRFRRDLQLLSAPDGHLGLALARARQPALILLDLNLPGMGGLEVLRQLRADPATSGIPVIALTANAMPRDIERGMAAGFDRYLTKPIDIGQFTEAINSTLAPRRFAPAQKTDIDTDAEATAPAARKDA</sequence>
<dbReference type="Proteomes" id="UP001198602">
    <property type="component" value="Unassembled WGS sequence"/>
</dbReference>
<feature type="compositionally biased region" description="Low complexity" evidence="9">
    <location>
        <begin position="525"/>
        <end position="543"/>
    </location>
</feature>
<dbReference type="InterPro" id="IPR003661">
    <property type="entry name" value="HisK_dim/P_dom"/>
</dbReference>
<dbReference type="PRINTS" id="PR00344">
    <property type="entry name" value="BCTRLSENSOR"/>
</dbReference>
<dbReference type="Pfam" id="PF00072">
    <property type="entry name" value="Response_reg"/>
    <property type="match status" value="1"/>
</dbReference>
<dbReference type="SMART" id="SM00304">
    <property type="entry name" value="HAMP"/>
    <property type="match status" value="1"/>
</dbReference>
<dbReference type="SMART" id="SM00448">
    <property type="entry name" value="REC"/>
    <property type="match status" value="1"/>
</dbReference>
<keyword evidence="8" id="KW-0175">Coiled coil</keyword>
<dbReference type="Gene3D" id="3.40.50.2300">
    <property type="match status" value="1"/>
</dbReference>
<dbReference type="InterPro" id="IPR036097">
    <property type="entry name" value="HisK_dim/P_sf"/>
</dbReference>
<evidence type="ECO:0000313" key="15">
    <source>
        <dbReference type="Proteomes" id="UP001198602"/>
    </source>
</evidence>
<keyword evidence="10" id="KW-0472">Membrane</keyword>
<dbReference type="InterPro" id="IPR033417">
    <property type="entry name" value="CHASE8"/>
</dbReference>
<dbReference type="PANTHER" id="PTHR43047">
    <property type="entry name" value="TWO-COMPONENT HISTIDINE PROTEIN KINASE"/>
    <property type="match status" value="1"/>
</dbReference>
<evidence type="ECO:0000256" key="4">
    <source>
        <dbReference type="ARBA" id="ARBA00022553"/>
    </source>
</evidence>
<dbReference type="SMART" id="SM00388">
    <property type="entry name" value="HisKA"/>
    <property type="match status" value="1"/>
</dbReference>
<evidence type="ECO:0000256" key="7">
    <source>
        <dbReference type="PROSITE-ProRule" id="PRU00169"/>
    </source>
</evidence>
<evidence type="ECO:0000259" key="11">
    <source>
        <dbReference type="PROSITE" id="PS50109"/>
    </source>
</evidence>
<dbReference type="SUPFAM" id="SSF47384">
    <property type="entry name" value="Homodimeric domain of signal transducing histidine kinase"/>
    <property type="match status" value="1"/>
</dbReference>
<feature type="transmembrane region" description="Helical" evidence="10">
    <location>
        <begin position="12"/>
        <end position="32"/>
    </location>
</feature>
<evidence type="ECO:0000256" key="10">
    <source>
        <dbReference type="SAM" id="Phobius"/>
    </source>
</evidence>
<dbReference type="InterPro" id="IPR003660">
    <property type="entry name" value="HAMP_dom"/>
</dbReference>
<proteinExistence type="predicted"/>
<dbReference type="InterPro" id="IPR036890">
    <property type="entry name" value="HATPase_C_sf"/>
</dbReference>
<comment type="subcellular location">
    <subcellularLocation>
        <location evidence="2">Membrane</location>
    </subcellularLocation>
</comment>
<keyword evidence="5" id="KW-0808">Transferase</keyword>
<accession>A0ABS7YAY7</accession>
<dbReference type="Pfam" id="PF00672">
    <property type="entry name" value="HAMP"/>
    <property type="match status" value="1"/>
</dbReference>
<dbReference type="Pfam" id="PF00512">
    <property type="entry name" value="HisKA"/>
    <property type="match status" value="1"/>
</dbReference>
<evidence type="ECO:0000313" key="14">
    <source>
        <dbReference type="EMBL" id="MCA1856860.1"/>
    </source>
</evidence>
<dbReference type="CDD" id="cd16922">
    <property type="entry name" value="HATPase_EvgS-ArcB-TorS-like"/>
    <property type="match status" value="1"/>
</dbReference>
<dbReference type="InterPro" id="IPR003594">
    <property type="entry name" value="HATPase_dom"/>
</dbReference>
<protein>
    <recommendedName>
        <fullName evidence="3">histidine kinase</fullName>
        <ecNumber evidence="3">2.7.13.3</ecNumber>
    </recommendedName>
</protein>
<dbReference type="RefSeq" id="WP_225239159.1">
    <property type="nucleotide sequence ID" value="NZ_JAHYBX010000004.1"/>
</dbReference>
<keyword evidence="15" id="KW-1185">Reference proteome</keyword>
<comment type="caution">
    <text evidence="14">The sequence shown here is derived from an EMBL/GenBank/DDBJ whole genome shotgun (WGS) entry which is preliminary data.</text>
</comment>
<evidence type="ECO:0000256" key="9">
    <source>
        <dbReference type="SAM" id="MobiDB-lite"/>
    </source>
</evidence>
<evidence type="ECO:0000256" key="5">
    <source>
        <dbReference type="ARBA" id="ARBA00022679"/>
    </source>
</evidence>
<reference evidence="14 15" key="1">
    <citation type="submission" date="2021-07" db="EMBL/GenBank/DDBJ databases">
        <title>Characterization of Violacein-producing bacteria and related species.</title>
        <authorList>
            <person name="Wilson H.S."/>
            <person name="De Leon M.E."/>
        </authorList>
    </citation>
    <scope>NUCLEOTIDE SEQUENCE [LARGE SCALE GENOMIC DNA]</scope>
    <source>
        <strain evidence="14 15">HSC-2F05</strain>
    </source>
</reference>
<dbReference type="Gene3D" id="6.10.340.10">
    <property type="match status" value="1"/>
</dbReference>
<evidence type="ECO:0000256" key="3">
    <source>
        <dbReference type="ARBA" id="ARBA00012438"/>
    </source>
</evidence>
<feature type="coiled-coil region" evidence="8">
    <location>
        <begin position="238"/>
        <end position="290"/>
    </location>
</feature>
<dbReference type="Gene3D" id="3.30.565.10">
    <property type="entry name" value="Histidine kinase-like ATPase, C-terminal domain"/>
    <property type="match status" value="1"/>
</dbReference>
<dbReference type="InterPro" id="IPR005467">
    <property type="entry name" value="His_kinase_dom"/>
</dbReference>
<keyword evidence="10" id="KW-1133">Transmembrane helix</keyword>
<name>A0ABS7YAY7_9BURK</name>
<dbReference type="PROSITE" id="PS50110">
    <property type="entry name" value="RESPONSE_REGULATORY"/>
    <property type="match status" value="1"/>
</dbReference>
<feature type="domain" description="Histidine kinase" evidence="11">
    <location>
        <begin position="297"/>
        <end position="515"/>
    </location>
</feature>
<dbReference type="InterPro" id="IPR004358">
    <property type="entry name" value="Sig_transdc_His_kin-like_C"/>
</dbReference>
<evidence type="ECO:0000256" key="8">
    <source>
        <dbReference type="SAM" id="Coils"/>
    </source>
</evidence>
<organism evidence="14 15">
    <name type="scientific">Massilia hydrophila</name>
    <dbReference type="NCBI Taxonomy" id="3044279"/>
    <lineage>
        <taxon>Bacteria</taxon>
        <taxon>Pseudomonadati</taxon>
        <taxon>Pseudomonadota</taxon>
        <taxon>Betaproteobacteria</taxon>
        <taxon>Burkholderiales</taxon>
        <taxon>Oxalobacteraceae</taxon>
        <taxon>Telluria group</taxon>
        <taxon>Massilia</taxon>
    </lineage>
</organism>
<dbReference type="EC" id="2.7.13.3" evidence="3"/>
<evidence type="ECO:0000256" key="6">
    <source>
        <dbReference type="ARBA" id="ARBA00022777"/>
    </source>
</evidence>
<dbReference type="SUPFAM" id="SSF55874">
    <property type="entry name" value="ATPase domain of HSP90 chaperone/DNA topoisomerase II/histidine kinase"/>
    <property type="match status" value="1"/>
</dbReference>
<dbReference type="InterPro" id="IPR001789">
    <property type="entry name" value="Sig_transdc_resp-reg_receiver"/>
</dbReference>
<dbReference type="Pfam" id="PF17152">
    <property type="entry name" value="CHASE8"/>
    <property type="match status" value="1"/>
</dbReference>
<evidence type="ECO:0000259" key="13">
    <source>
        <dbReference type="PROSITE" id="PS50885"/>
    </source>
</evidence>
<keyword evidence="6" id="KW-0418">Kinase</keyword>
<keyword evidence="10" id="KW-0812">Transmembrane</keyword>
<dbReference type="PANTHER" id="PTHR43047:SF72">
    <property type="entry name" value="OSMOSENSING HISTIDINE PROTEIN KINASE SLN1"/>
    <property type="match status" value="1"/>
</dbReference>
<keyword evidence="4 7" id="KW-0597">Phosphoprotein</keyword>
<dbReference type="CDD" id="cd06225">
    <property type="entry name" value="HAMP"/>
    <property type="match status" value="1"/>
</dbReference>
<dbReference type="InterPro" id="IPR011006">
    <property type="entry name" value="CheY-like_superfamily"/>
</dbReference>
<feature type="region of interest" description="Disordered" evidence="9">
    <location>
        <begin position="522"/>
        <end position="543"/>
    </location>
</feature>
<dbReference type="Gene3D" id="1.10.287.130">
    <property type="match status" value="1"/>
</dbReference>